<evidence type="ECO:0000313" key="8">
    <source>
        <dbReference type="EMBL" id="KAE9174421.1"/>
    </source>
</evidence>
<dbReference type="Proteomes" id="UP000440732">
    <property type="component" value="Unassembled WGS sequence"/>
</dbReference>
<dbReference type="Proteomes" id="UP000476176">
    <property type="component" value="Unassembled WGS sequence"/>
</dbReference>
<dbReference type="PANTHER" id="PTHR31642">
    <property type="entry name" value="TRICHOTHECENE 3-O-ACETYLTRANSFERASE"/>
    <property type="match status" value="1"/>
</dbReference>
<comment type="caution">
    <text evidence="6">The sequence shown here is derived from an EMBL/GenBank/DDBJ whole genome shotgun (WGS) entry which is preliminary data.</text>
</comment>
<dbReference type="Proteomes" id="UP000488956">
    <property type="component" value="Unassembled WGS sequence"/>
</dbReference>
<dbReference type="EMBL" id="QXGE01003071">
    <property type="protein sequence ID" value="KAE9277270.1"/>
    <property type="molecule type" value="Genomic_DNA"/>
</dbReference>
<accession>A0A6A3QHL9</accession>
<dbReference type="Proteomes" id="UP000433483">
    <property type="component" value="Unassembled WGS sequence"/>
</dbReference>
<dbReference type="InterPro" id="IPR050317">
    <property type="entry name" value="Plant_Fungal_Acyltransferase"/>
</dbReference>
<evidence type="ECO:0000313" key="6">
    <source>
        <dbReference type="EMBL" id="KAE9076720.1"/>
    </source>
</evidence>
<keyword evidence="1" id="KW-0808">Transferase</keyword>
<name>A0A6A3QHL9_9STRA</name>
<dbReference type="Proteomes" id="UP000440367">
    <property type="component" value="Unassembled WGS sequence"/>
</dbReference>
<evidence type="ECO:0000313" key="11">
    <source>
        <dbReference type="Proteomes" id="UP000429523"/>
    </source>
</evidence>
<dbReference type="Proteomes" id="UP000429523">
    <property type="component" value="Unassembled WGS sequence"/>
</dbReference>
<evidence type="ECO:0000313" key="19">
    <source>
        <dbReference type="Proteomes" id="UP000488956"/>
    </source>
</evidence>
<dbReference type="EMBL" id="QXFW01003002">
    <property type="protein sequence ID" value="KAE8973737.1"/>
    <property type="molecule type" value="Genomic_DNA"/>
</dbReference>
<dbReference type="Proteomes" id="UP000437068">
    <property type="component" value="Unassembled WGS sequence"/>
</dbReference>
<evidence type="ECO:0000313" key="2">
    <source>
        <dbReference type="EMBL" id="KAE8922698.1"/>
    </source>
</evidence>
<evidence type="ECO:0000313" key="16">
    <source>
        <dbReference type="Proteomes" id="UP000441208"/>
    </source>
</evidence>
<evidence type="ECO:0000313" key="17">
    <source>
        <dbReference type="Proteomes" id="UP000460718"/>
    </source>
</evidence>
<dbReference type="EMBL" id="QXGD01003807">
    <property type="protein sequence ID" value="KAE9174421.1"/>
    <property type="molecule type" value="Genomic_DNA"/>
</dbReference>
<evidence type="ECO:0000313" key="18">
    <source>
        <dbReference type="Proteomes" id="UP000476176"/>
    </source>
</evidence>
<evidence type="ECO:0000313" key="4">
    <source>
        <dbReference type="EMBL" id="KAE9071476.1"/>
    </source>
</evidence>
<dbReference type="GO" id="GO:0016747">
    <property type="term" value="F:acyltransferase activity, transferring groups other than amino-acyl groups"/>
    <property type="evidence" value="ECO:0007669"/>
    <property type="project" value="TreeGrafter"/>
</dbReference>
<evidence type="ECO:0000313" key="5">
    <source>
        <dbReference type="EMBL" id="KAE9072049.1"/>
    </source>
</evidence>
<dbReference type="EMBL" id="QXGF01003002">
    <property type="protein sequence ID" value="KAE8922698.1"/>
    <property type="molecule type" value="Genomic_DNA"/>
</dbReference>
<dbReference type="OrthoDB" id="671439at2759"/>
<keyword evidence="12" id="KW-1185">Reference proteome</keyword>
<organism evidence="6 15">
    <name type="scientific">Phytophthora fragariae</name>
    <dbReference type="NCBI Taxonomy" id="53985"/>
    <lineage>
        <taxon>Eukaryota</taxon>
        <taxon>Sar</taxon>
        <taxon>Stramenopiles</taxon>
        <taxon>Oomycota</taxon>
        <taxon>Peronosporomycetes</taxon>
        <taxon>Peronosporales</taxon>
        <taxon>Peronosporaceae</taxon>
        <taxon>Phytophthora</taxon>
    </lineage>
</organism>
<evidence type="ECO:0000256" key="1">
    <source>
        <dbReference type="ARBA" id="ARBA00022679"/>
    </source>
</evidence>
<dbReference type="Pfam" id="PF02458">
    <property type="entry name" value="Transferase"/>
    <property type="match status" value="1"/>
</dbReference>
<evidence type="ECO:0000313" key="7">
    <source>
        <dbReference type="EMBL" id="KAE9173646.1"/>
    </source>
</evidence>
<evidence type="ECO:0000313" key="10">
    <source>
        <dbReference type="EMBL" id="KAE9277270.1"/>
    </source>
</evidence>
<dbReference type="AlphaFoldDB" id="A0A6A3QHL9"/>
<evidence type="ECO:0000313" key="9">
    <source>
        <dbReference type="EMBL" id="KAE9178869.1"/>
    </source>
</evidence>
<dbReference type="EMBL" id="QXGA01004052">
    <property type="protein sequence ID" value="KAE9076720.1"/>
    <property type="molecule type" value="Genomic_DNA"/>
</dbReference>
<evidence type="ECO:0000313" key="14">
    <source>
        <dbReference type="Proteomes" id="UP000440367"/>
    </source>
</evidence>
<reference evidence="11 12" key="1">
    <citation type="submission" date="2018-08" db="EMBL/GenBank/DDBJ databases">
        <title>Genomic investigation of the strawberry pathogen Phytophthora fragariae indicates pathogenicity is determined by transcriptional variation in three key races.</title>
        <authorList>
            <person name="Adams T.M."/>
            <person name="Armitage A.D."/>
            <person name="Sobczyk M.K."/>
            <person name="Bates H.J."/>
            <person name="Dunwell J.M."/>
            <person name="Nellist C.F."/>
            <person name="Harrison R.J."/>
        </authorList>
    </citation>
    <scope>NUCLEOTIDE SEQUENCE [LARGE SCALE GENOMIC DNA]</scope>
    <source>
        <strain evidence="10 13">A4</strain>
        <strain evidence="8 14">BC-1</strain>
        <strain evidence="9 18">BC-23</strain>
        <strain evidence="7 12">NOV-27</strain>
        <strain evidence="6 15">NOV-5</strain>
        <strain evidence="5 16">NOV-71</strain>
        <strain evidence="2 11">NOV-9</strain>
        <strain evidence="4 19">ONT-3</strain>
        <strain evidence="3 17">SCRP245</strain>
    </source>
</reference>
<dbReference type="Proteomes" id="UP000460718">
    <property type="component" value="Unassembled WGS sequence"/>
</dbReference>
<sequence length="490" mass="53633">MVNVITPAVDVEDDVFVPMSPMDAVMNTYRVVLLYIYPPPSRSAAAYSLDKLHRSFISLVDEDYPVLVGTLDADQKTGAVSVKQTPEARRRGGSGIRFERNSTSIQTTDNAIASLSWEFMPKTRSSGEIIAVKGSILADGGMVIGVDCSHVLFDGEATLTFMKAWGQHYSGVNNQDRLVINHERQLLSGNGEASRLPHPEFQIMPAEPLVRREDGSLAPKAATIPPKTAQQVFHLSLETMAKLKHAAESATSVEKAKRVSKRDGILATLQSLLRSKHTKVVQDAPTSQPSYISTLDAITALFTILITQARGHGREVRVSTAVNGRKRLEPPLPENYAGNAVFHAISSYTCKDLECDGDARTVASTSTLSRVAHRIRSSILQRDSKFMRDTIAFLSDQTGLSSINDNVNFFCGPDVAFTCWATLGLYDAEFGGMRPRYASIPRVQCMDGFVLITDAARGKEGLDALVCLESATMTKFRDLCANVEYLHDQV</sequence>
<gene>
    <name evidence="10" type="ORF">PF001_g25734</name>
    <name evidence="8" type="ORF">PF002_g29055</name>
    <name evidence="9" type="ORF">PF004_g25348</name>
    <name evidence="7" type="ORF">PF005_g26180</name>
    <name evidence="6" type="ORF">PF006_g28067</name>
    <name evidence="5" type="ORF">PF007_g26321</name>
    <name evidence="2" type="ORF">PF009_g27041</name>
    <name evidence="4" type="ORF">PF010_g25858</name>
    <name evidence="3" type="ORF">PF011_g25131</name>
</gene>
<dbReference type="Proteomes" id="UP000441208">
    <property type="component" value="Unassembled WGS sequence"/>
</dbReference>
<evidence type="ECO:0000313" key="3">
    <source>
        <dbReference type="EMBL" id="KAE8973737.1"/>
    </source>
</evidence>
<dbReference type="InterPro" id="IPR023213">
    <property type="entry name" value="CAT-like_dom_sf"/>
</dbReference>
<evidence type="ECO:0000313" key="15">
    <source>
        <dbReference type="Proteomes" id="UP000440732"/>
    </source>
</evidence>
<proteinExistence type="predicted"/>
<protein>
    <recommendedName>
        <fullName evidence="20">Transferase</fullName>
    </recommendedName>
</protein>
<evidence type="ECO:0008006" key="20">
    <source>
        <dbReference type="Google" id="ProtNLM"/>
    </source>
</evidence>
<evidence type="ECO:0000313" key="13">
    <source>
        <dbReference type="Proteomes" id="UP000437068"/>
    </source>
</evidence>
<dbReference type="EMBL" id="QXGC01003074">
    <property type="protein sequence ID" value="KAE9178869.1"/>
    <property type="molecule type" value="Genomic_DNA"/>
</dbReference>
<dbReference type="EMBL" id="QXFX01003064">
    <property type="protein sequence ID" value="KAE9071476.1"/>
    <property type="molecule type" value="Genomic_DNA"/>
</dbReference>
<dbReference type="PANTHER" id="PTHR31642:SF310">
    <property type="entry name" value="FATTY ALCOHOL:CAFFEOYL-COA ACYLTRANSFERASE"/>
    <property type="match status" value="1"/>
</dbReference>
<evidence type="ECO:0000313" key="12">
    <source>
        <dbReference type="Proteomes" id="UP000433483"/>
    </source>
</evidence>
<dbReference type="EMBL" id="QXGB01002976">
    <property type="protein sequence ID" value="KAE9173646.1"/>
    <property type="molecule type" value="Genomic_DNA"/>
</dbReference>
<dbReference type="EMBL" id="QXFZ01002999">
    <property type="protein sequence ID" value="KAE9072049.1"/>
    <property type="molecule type" value="Genomic_DNA"/>
</dbReference>
<dbReference type="Gene3D" id="3.30.559.10">
    <property type="entry name" value="Chloramphenicol acetyltransferase-like domain"/>
    <property type="match status" value="2"/>
</dbReference>